<name>A0AA46S8S6_9GAMM</name>
<gene>
    <name evidence="1" type="ORF">LSO58_18270</name>
</gene>
<keyword evidence="1" id="KW-0614">Plasmid</keyword>
<organism evidence="1 2">
    <name type="scientific">Acinetobacter ursingii</name>
    <dbReference type="NCBI Taxonomy" id="108980"/>
    <lineage>
        <taxon>Bacteria</taxon>
        <taxon>Pseudomonadati</taxon>
        <taxon>Pseudomonadota</taxon>
        <taxon>Gammaproteobacteria</taxon>
        <taxon>Moraxellales</taxon>
        <taxon>Moraxellaceae</taxon>
        <taxon>Acinetobacter</taxon>
    </lineage>
</organism>
<dbReference type="EMBL" id="CP089047">
    <property type="protein sequence ID" value="UYF77382.1"/>
    <property type="molecule type" value="Genomic_DNA"/>
</dbReference>
<proteinExistence type="predicted"/>
<accession>A0AA46S8S6</accession>
<evidence type="ECO:0000313" key="1">
    <source>
        <dbReference type="EMBL" id="UYF77382.1"/>
    </source>
</evidence>
<reference evidence="1" key="1">
    <citation type="journal article" date="2022" name="J Glob Antimicrob Resist">
        <title>Comparative analysis of IMP-4- and OXA-58-containing plasmids of three carbapenemase-producing Acinetobacter ursingii strains in the Netherlands.</title>
        <authorList>
            <person name="Hendrickx A.P.A."/>
            <person name="Schade R.P."/>
            <person name="Landman F."/>
            <person name="Bosch T."/>
            <person name="Schouls L.M."/>
            <person name="van Dijk K."/>
        </authorList>
    </citation>
    <scope>NUCLEOTIDE SEQUENCE</scope>
    <source>
        <strain evidence="1">RIVM_C010761</strain>
    </source>
</reference>
<protein>
    <submittedName>
        <fullName evidence="1">Uncharacterized protein</fullName>
    </submittedName>
</protein>
<dbReference type="RefSeq" id="WP_263503943.1">
    <property type="nucleotide sequence ID" value="NZ_CP089047.1"/>
</dbReference>
<geneLocation type="plasmid" evidence="1 2">
    <name>pRIVM_C010761_3</name>
</geneLocation>
<dbReference type="Proteomes" id="UP001164081">
    <property type="component" value="Plasmid pRIVM_C010761_3"/>
</dbReference>
<sequence>MVDEVMDKEQYIDFKVPDYTSDGVGTDRSHGLGDARLFSIFIDGRVLDSLTKKEKAFYDHIQSNPNVYDITYSIANDGGIKTHIGVV</sequence>
<evidence type="ECO:0000313" key="2">
    <source>
        <dbReference type="Proteomes" id="UP001164081"/>
    </source>
</evidence>
<dbReference type="AlphaFoldDB" id="A0AA46S8S6"/>